<dbReference type="EMBL" id="JBHSIS010000006">
    <property type="protein sequence ID" value="MFC4854579.1"/>
    <property type="molecule type" value="Genomic_DNA"/>
</dbReference>
<organism evidence="1 2">
    <name type="scientific">Actinophytocola glycyrrhizae</name>
    <dbReference type="NCBI Taxonomy" id="2044873"/>
    <lineage>
        <taxon>Bacteria</taxon>
        <taxon>Bacillati</taxon>
        <taxon>Actinomycetota</taxon>
        <taxon>Actinomycetes</taxon>
        <taxon>Pseudonocardiales</taxon>
        <taxon>Pseudonocardiaceae</taxon>
    </lineage>
</organism>
<sequence length="92" mass="9713">MTTEQATTDISAFAGPLLEKFLELKAVRAEEDATVTEADVAMLLDEVRETAIRPALAEILDTVPGAADMPPEELSALVGEVLTEIVMDALGA</sequence>
<gene>
    <name evidence="1" type="ORF">ACFPCV_13795</name>
</gene>
<dbReference type="Proteomes" id="UP001595859">
    <property type="component" value="Unassembled WGS sequence"/>
</dbReference>
<keyword evidence="2" id="KW-1185">Reference proteome</keyword>
<proteinExistence type="predicted"/>
<evidence type="ECO:0000313" key="1">
    <source>
        <dbReference type="EMBL" id="MFC4854579.1"/>
    </source>
</evidence>
<accession>A0ABV9S0X6</accession>
<evidence type="ECO:0000313" key="2">
    <source>
        <dbReference type="Proteomes" id="UP001595859"/>
    </source>
</evidence>
<dbReference type="RefSeq" id="WP_378056511.1">
    <property type="nucleotide sequence ID" value="NZ_JBHSIS010000006.1"/>
</dbReference>
<reference evidence="2" key="1">
    <citation type="journal article" date="2019" name="Int. J. Syst. Evol. Microbiol.">
        <title>The Global Catalogue of Microorganisms (GCM) 10K type strain sequencing project: providing services to taxonomists for standard genome sequencing and annotation.</title>
        <authorList>
            <consortium name="The Broad Institute Genomics Platform"/>
            <consortium name="The Broad Institute Genome Sequencing Center for Infectious Disease"/>
            <person name="Wu L."/>
            <person name="Ma J."/>
        </authorList>
    </citation>
    <scope>NUCLEOTIDE SEQUENCE [LARGE SCALE GENOMIC DNA]</scope>
    <source>
        <strain evidence="2">ZS-22-S1</strain>
    </source>
</reference>
<name>A0ABV9S0X6_9PSEU</name>
<protein>
    <submittedName>
        <fullName evidence="1">Uncharacterized protein</fullName>
    </submittedName>
</protein>
<comment type="caution">
    <text evidence="1">The sequence shown here is derived from an EMBL/GenBank/DDBJ whole genome shotgun (WGS) entry which is preliminary data.</text>
</comment>